<dbReference type="NCBIfam" id="TIGR00594">
    <property type="entry name" value="polc"/>
    <property type="match status" value="1"/>
</dbReference>
<dbReference type="InterPro" id="IPR004805">
    <property type="entry name" value="DnaE2/DnaE/PolC"/>
</dbReference>
<dbReference type="Gene3D" id="1.10.150.870">
    <property type="match status" value="1"/>
</dbReference>
<evidence type="ECO:0000256" key="8">
    <source>
        <dbReference type="SAM" id="MobiDB-lite"/>
    </source>
</evidence>
<keyword evidence="5" id="KW-0235">DNA replication</keyword>
<dbReference type="CDD" id="cd07431">
    <property type="entry name" value="PHP_PolIIIA"/>
    <property type="match status" value="1"/>
</dbReference>
<dbReference type="Pfam" id="PF17657">
    <property type="entry name" value="DNA_pol3_finger"/>
    <property type="match status" value="1"/>
</dbReference>
<dbReference type="GO" id="GO:0003887">
    <property type="term" value="F:DNA-directed DNA polymerase activity"/>
    <property type="evidence" value="ECO:0007669"/>
    <property type="project" value="UniProtKB-KW"/>
</dbReference>
<evidence type="ECO:0000256" key="2">
    <source>
        <dbReference type="ARBA" id="ARBA00012417"/>
    </source>
</evidence>
<dbReference type="PANTHER" id="PTHR32294">
    <property type="entry name" value="DNA POLYMERASE III SUBUNIT ALPHA"/>
    <property type="match status" value="1"/>
</dbReference>
<geneLocation type="plasmid" evidence="11">
    <name>do28_1 dna</name>
</geneLocation>
<dbReference type="KEGG" id="dov:DSCO28_72850"/>
<dbReference type="GO" id="GO:0006281">
    <property type="term" value="P:DNA repair"/>
    <property type="evidence" value="ECO:0007669"/>
    <property type="project" value="UniProtKB-KW"/>
</dbReference>
<dbReference type="Pfam" id="PF07733">
    <property type="entry name" value="DNA_pol3_alpha"/>
    <property type="match status" value="1"/>
</dbReference>
<keyword evidence="4" id="KW-0548">Nucleotidyltransferase</keyword>
<dbReference type="SUPFAM" id="SSF89550">
    <property type="entry name" value="PHP domain-like"/>
    <property type="match status" value="2"/>
</dbReference>
<dbReference type="EMBL" id="AP021877">
    <property type="protein sequence ID" value="BBO86719.1"/>
    <property type="molecule type" value="Genomic_DNA"/>
</dbReference>
<accession>A0A5K8A2F0</accession>
<dbReference type="InterPro" id="IPR003141">
    <property type="entry name" value="Pol/His_phosphatase_N"/>
</dbReference>
<keyword evidence="10" id="KW-0614">Plasmid</keyword>
<evidence type="ECO:0000313" key="10">
    <source>
        <dbReference type="EMBL" id="BBO86719.1"/>
    </source>
</evidence>
<organism evidence="10 11">
    <name type="scientific">Desulfosarcina ovata subsp. sediminis</name>
    <dbReference type="NCBI Taxonomy" id="885957"/>
    <lineage>
        <taxon>Bacteria</taxon>
        <taxon>Pseudomonadati</taxon>
        <taxon>Thermodesulfobacteriota</taxon>
        <taxon>Desulfobacteria</taxon>
        <taxon>Desulfobacterales</taxon>
        <taxon>Desulfosarcinaceae</taxon>
        <taxon>Desulfosarcina</taxon>
    </lineage>
</organism>
<evidence type="ECO:0000259" key="9">
    <source>
        <dbReference type="SMART" id="SM00481"/>
    </source>
</evidence>
<comment type="catalytic activity">
    <reaction evidence="7">
        <text>DNA(n) + a 2'-deoxyribonucleoside 5'-triphosphate = DNA(n+1) + diphosphate</text>
        <dbReference type="Rhea" id="RHEA:22508"/>
        <dbReference type="Rhea" id="RHEA-COMP:17339"/>
        <dbReference type="Rhea" id="RHEA-COMP:17340"/>
        <dbReference type="ChEBI" id="CHEBI:33019"/>
        <dbReference type="ChEBI" id="CHEBI:61560"/>
        <dbReference type="ChEBI" id="CHEBI:173112"/>
        <dbReference type="EC" id="2.7.7.7"/>
    </reaction>
</comment>
<feature type="compositionally biased region" description="Basic residues" evidence="8">
    <location>
        <begin position="1027"/>
        <end position="1041"/>
    </location>
</feature>
<gene>
    <name evidence="10" type="ORF">DSCO28_72850</name>
</gene>
<dbReference type="InterPro" id="IPR040982">
    <property type="entry name" value="DNA_pol3_finger"/>
</dbReference>
<dbReference type="GO" id="GO:0008408">
    <property type="term" value="F:3'-5' exonuclease activity"/>
    <property type="evidence" value="ECO:0007669"/>
    <property type="project" value="InterPro"/>
</dbReference>
<evidence type="ECO:0000256" key="4">
    <source>
        <dbReference type="ARBA" id="ARBA00022695"/>
    </source>
</evidence>
<evidence type="ECO:0000256" key="5">
    <source>
        <dbReference type="ARBA" id="ARBA00022705"/>
    </source>
</evidence>
<dbReference type="AlphaFoldDB" id="A0A5K8A2F0"/>
<feature type="domain" description="Polymerase/histidinol phosphatase N-terminal" evidence="9">
    <location>
        <begin position="6"/>
        <end position="73"/>
    </location>
</feature>
<name>A0A5K8A2F0_9BACT</name>
<dbReference type="Pfam" id="PF01336">
    <property type="entry name" value="tRNA_anti-codon"/>
    <property type="match status" value="1"/>
</dbReference>
<evidence type="ECO:0000313" key="11">
    <source>
        <dbReference type="Proteomes" id="UP000425960"/>
    </source>
</evidence>
<keyword evidence="3" id="KW-0808">Transferase</keyword>
<evidence type="ECO:0000256" key="6">
    <source>
        <dbReference type="ARBA" id="ARBA00022932"/>
    </source>
</evidence>
<dbReference type="EC" id="2.7.7.7" evidence="2"/>
<dbReference type="CDD" id="cd04485">
    <property type="entry name" value="DnaE_OBF"/>
    <property type="match status" value="1"/>
</dbReference>
<dbReference type="Gene3D" id="3.20.20.140">
    <property type="entry name" value="Metal-dependent hydrolases"/>
    <property type="match status" value="2"/>
</dbReference>
<protein>
    <recommendedName>
        <fullName evidence="2">DNA-directed DNA polymerase</fullName>
        <ecNumber evidence="2">2.7.7.7</ecNumber>
    </recommendedName>
</protein>
<dbReference type="GO" id="GO:0006260">
    <property type="term" value="P:DNA replication"/>
    <property type="evidence" value="ECO:0007669"/>
    <property type="project" value="UniProtKB-KW"/>
</dbReference>
<dbReference type="GO" id="GO:0003676">
    <property type="term" value="F:nucleic acid binding"/>
    <property type="evidence" value="ECO:0007669"/>
    <property type="project" value="InterPro"/>
</dbReference>
<feature type="region of interest" description="Disordered" evidence="8">
    <location>
        <begin position="1017"/>
        <end position="1041"/>
    </location>
</feature>
<keyword evidence="6 10" id="KW-0239">DNA-directed DNA polymerase</keyword>
<dbReference type="InterPro" id="IPR016195">
    <property type="entry name" value="Pol/histidinol_Pase-like"/>
</dbReference>
<proteinExistence type="predicted"/>
<comment type="subcellular location">
    <subcellularLocation>
        <location evidence="1">Cytoplasm</location>
    </subcellularLocation>
</comment>
<dbReference type="Pfam" id="PF14579">
    <property type="entry name" value="HHH_6"/>
    <property type="match status" value="1"/>
</dbReference>
<dbReference type="SMART" id="SM00481">
    <property type="entry name" value="POLIIIAc"/>
    <property type="match status" value="1"/>
</dbReference>
<dbReference type="InterPro" id="IPR011708">
    <property type="entry name" value="DNA_pol3_alpha_NTPase_dom"/>
</dbReference>
<evidence type="ECO:0000256" key="3">
    <source>
        <dbReference type="ARBA" id="ARBA00022679"/>
    </source>
</evidence>
<dbReference type="GO" id="GO:0005737">
    <property type="term" value="C:cytoplasm"/>
    <property type="evidence" value="ECO:0007669"/>
    <property type="project" value="UniProtKB-SubCell"/>
</dbReference>
<evidence type="ECO:0000256" key="1">
    <source>
        <dbReference type="ARBA" id="ARBA00004496"/>
    </source>
</evidence>
<dbReference type="InterPro" id="IPR029460">
    <property type="entry name" value="DNAPol_HHH"/>
</dbReference>
<dbReference type="Pfam" id="PF02811">
    <property type="entry name" value="PHP"/>
    <property type="match status" value="1"/>
</dbReference>
<evidence type="ECO:0000256" key="7">
    <source>
        <dbReference type="ARBA" id="ARBA00049244"/>
    </source>
</evidence>
<sequence length="1041" mass="116477">MRRPLVPLMLRSHYSLMWGTDSPAAICRAARQMGYDRVALTDTDNLYGLWPFLHACREEGITPIVGAEITDPRSTRRAVCLVRNADGYANLCRLITRRHRDPAFDLATALPELAGGLVVLTGHGDLLAGWHRSGVRVAAALPRHMPSPFHPLVQAASRLKLPLVATPGSFFLHPDDLAVHRLMRAIAGNTTLSRLAPSAIAPADAWLAAPDVYRRRFAVCPEAIENTIRLAGEMDFTGPDFGLVMPPWKDENGRSPDDCLRRAAFAGARRRYGRELGEAVVERLEHELAIIARMGFSAYFLVVEEIVSQSPRTCGRGSAAASLVAYCLGITNVCPVKHNLYFGRFLNPGRSDPPDIDVDFAWDERDAVIAGVLDRFAGRSAMVASHILFQPRMALRETAKVFGMPAAEIGRISRRLPWFWHRDELDASLLENLRQRPETRHLDFAEPWPRIMALAQRIIGIPRHLSVHPGGVVITPAPIDGYVPIEDAPKGVPVIQWDKDAAEDAGLVKIDLLGNRSLGVIRDTLSGMRANGIAFDEWHWTPEDDPATRRTIARGQTMGCFYIESPAMRLLHQKAGNGDFDHLVIHSSIIRPAANDYIQAYLERLHGAPWDPIHPLLADVLDETFGIMVYQEDVSRAAVALAGFSDADADGLRKIIAKKDRERQLADFRERFMKGAGARGVSADRAEAVWRMMMSFSGYSFCKPHSASYARVSFQAAYLKTHFPAEFMAGVISNQGGFYSTFAYVSEARRMGLAIDPPDVNRSRIHWTGKNKRLRVGLMAVGGLNRSTMERIIASRATAGFIDMDDFLGRIQPDDDEARALIHCGALDGLDPETSRTRLRWILATWQAERQRSHKQAELFAHQRITPPPRFPAEDPLVRLRREFAVLGFLCGQHPMTLFRKAIAARNIIKASQLAHRVGQQVRLAGWLVTGKVVHTRQGKPMQFLTFEDDTGIVETTFFPETYRRFCHMLDRNRPYLLTGTVDENWGAVTLTVGYVEHVKRNAGLIGKSLRDGRLPDPEYFLEPQGKRRRVHRQPLFKKNK</sequence>
<dbReference type="Proteomes" id="UP000425960">
    <property type="component" value="Plasmid Do28_1"/>
</dbReference>
<dbReference type="InterPro" id="IPR004365">
    <property type="entry name" value="NA-bd_OB_tRNA"/>
</dbReference>
<dbReference type="InterPro" id="IPR004013">
    <property type="entry name" value="PHP_dom"/>
</dbReference>
<reference evidence="10 11" key="1">
    <citation type="submission" date="2019-11" db="EMBL/GenBank/DDBJ databases">
        <title>Comparative genomics of hydrocarbon-degrading Desulfosarcina strains.</title>
        <authorList>
            <person name="Watanabe M."/>
            <person name="Kojima H."/>
            <person name="Fukui M."/>
        </authorList>
    </citation>
    <scope>NUCLEOTIDE SEQUENCE [LARGE SCALE GENOMIC DNA]</scope>
    <source>
        <strain evidence="10 11">28bB2T</strain>
        <plasmid evidence="11">do28_1 dna</plasmid>
    </source>
</reference>